<dbReference type="Gene3D" id="2.60.120.200">
    <property type="match status" value="1"/>
</dbReference>
<dbReference type="SUPFAM" id="SSF49899">
    <property type="entry name" value="Concanavalin A-like lectins/glucanases"/>
    <property type="match status" value="1"/>
</dbReference>
<sequence length="692" mass="73853">MRSKGQGQRGSLLIVAVFLITAIAAMGIAVTSIFSGSSLGGIWSKDSMEYQSKYRYLSMPSEPSSESEDSASEVFSINNLTLSSGAQNATMNVINENTVEGSIHSFRVQLGNQAEVSGDVIAVENVTLGNESEVGGGICTYGNVTLENHTSVGKDIHSHGNVTLGANHSIAHANLYAAGDVSLLNGAQIMGDIHAGGNVSLGHNVTVHGNIYAGGNVTFTSSNGVVKGNVHSGGNLVFQYRCTIEGSVWVAGSISASSSESVIHGDATAGGSINMGWQGLVKGVATANAADIPITPPQAPVYCPPLCTPKHKEFEAGTQNLSADWQQDITITPGSYGNLQLGGQNKVYLSAGTYVFNDIQSGTQPSLYFDLSAGDVTIFVKGNVSFGDQLSVHVKTGSGEHESLTQENNLRQHLKPYAAHVYLEALGNFSMSDQNEWFGTIYIKNNISFSNQNLLVGAYLSSDGIVSTANQMEVAYVPSNYALNSWEYEDCEFGGAGGQHAQIKAFNEELIILSAIFDDVIVMDEQQTGNVTTGDMSLVAWVKPSSESITVASKGGHVGPGYSLYIDQDNLAVFQVKDESGNVRSVSSQHPVSVEKWSHLAAIIERSASEEYQLRLYHNGIRQDGLLINPNIDFSTADIDSNSYFTIGGQNNGGSLDMNFLYDGSIANLHFFPYAISNANIRHFYNQNMETD</sequence>
<dbReference type="GO" id="GO:0016746">
    <property type="term" value="F:acyltransferase activity"/>
    <property type="evidence" value="ECO:0007669"/>
    <property type="project" value="UniProtKB-KW"/>
</dbReference>
<keyword evidence="4" id="KW-1185">Reference proteome</keyword>
<keyword evidence="3" id="KW-0012">Acyltransferase</keyword>
<accession>A0A7W7Y3J5</accession>
<dbReference type="Proteomes" id="UP000528322">
    <property type="component" value="Unassembled WGS sequence"/>
</dbReference>
<dbReference type="Pfam" id="PF23981">
    <property type="entry name" value="DUF7305"/>
    <property type="match status" value="1"/>
</dbReference>
<keyword evidence="3" id="KW-0808">Transferase</keyword>
<evidence type="ECO:0000313" key="3">
    <source>
        <dbReference type="EMBL" id="MBB5021279.1"/>
    </source>
</evidence>
<name>A0A7W7Y3J5_9BACT</name>
<feature type="transmembrane region" description="Helical" evidence="1">
    <location>
        <begin position="12"/>
        <end position="34"/>
    </location>
</feature>
<dbReference type="InterPro" id="IPR013320">
    <property type="entry name" value="ConA-like_dom_sf"/>
</dbReference>
<protein>
    <submittedName>
        <fullName evidence="3">Putative acyltransferase (DUF342 family)</fullName>
    </submittedName>
</protein>
<feature type="domain" description="DUF7305" evidence="2">
    <location>
        <begin position="341"/>
        <end position="462"/>
    </location>
</feature>
<dbReference type="EMBL" id="JACHID010000002">
    <property type="protein sequence ID" value="MBB5021279.1"/>
    <property type="molecule type" value="Genomic_DNA"/>
</dbReference>
<reference evidence="3 4" key="1">
    <citation type="submission" date="2020-08" db="EMBL/GenBank/DDBJ databases">
        <title>Genomic Encyclopedia of Type Strains, Phase IV (KMG-IV): sequencing the most valuable type-strain genomes for metagenomic binning, comparative biology and taxonomic classification.</title>
        <authorList>
            <person name="Goeker M."/>
        </authorList>
    </citation>
    <scope>NUCLEOTIDE SEQUENCE [LARGE SCALE GENOMIC DNA]</scope>
    <source>
        <strain evidence="3 4">DSM 22071</strain>
    </source>
</reference>
<dbReference type="InterPro" id="IPR011004">
    <property type="entry name" value="Trimer_LpxA-like_sf"/>
</dbReference>
<proteinExistence type="predicted"/>
<evidence type="ECO:0000313" key="4">
    <source>
        <dbReference type="Proteomes" id="UP000528322"/>
    </source>
</evidence>
<dbReference type="SUPFAM" id="SSF51161">
    <property type="entry name" value="Trimeric LpxA-like enzymes"/>
    <property type="match status" value="1"/>
</dbReference>
<dbReference type="InterPro" id="IPR055729">
    <property type="entry name" value="DUF7305"/>
</dbReference>
<keyword evidence="1" id="KW-0472">Membrane</keyword>
<dbReference type="Gene3D" id="2.160.10.10">
    <property type="entry name" value="Hexapeptide repeat proteins"/>
    <property type="match status" value="1"/>
</dbReference>
<dbReference type="Pfam" id="PF13385">
    <property type="entry name" value="Laminin_G_3"/>
    <property type="match status" value="1"/>
</dbReference>
<keyword evidence="1" id="KW-1133">Transmembrane helix</keyword>
<organism evidence="3 4">
    <name type="scientific">Desulfurispira natronophila</name>
    <dbReference type="NCBI Taxonomy" id="682562"/>
    <lineage>
        <taxon>Bacteria</taxon>
        <taxon>Pseudomonadati</taxon>
        <taxon>Chrysiogenota</taxon>
        <taxon>Chrysiogenia</taxon>
        <taxon>Chrysiogenales</taxon>
        <taxon>Chrysiogenaceae</taxon>
        <taxon>Desulfurispira</taxon>
    </lineage>
</organism>
<keyword evidence="1" id="KW-0812">Transmembrane</keyword>
<dbReference type="RefSeq" id="WP_183729684.1">
    <property type="nucleotide sequence ID" value="NZ_JACHID010000002.1"/>
</dbReference>
<gene>
    <name evidence="3" type="ORF">HNR37_000585</name>
</gene>
<dbReference type="AlphaFoldDB" id="A0A7W7Y3J5"/>
<evidence type="ECO:0000259" key="2">
    <source>
        <dbReference type="Pfam" id="PF23981"/>
    </source>
</evidence>
<comment type="caution">
    <text evidence="3">The sequence shown here is derived from an EMBL/GenBank/DDBJ whole genome shotgun (WGS) entry which is preliminary data.</text>
</comment>
<evidence type="ECO:0000256" key="1">
    <source>
        <dbReference type="SAM" id="Phobius"/>
    </source>
</evidence>